<sequence length="33" mass="3712">MIRRLQIDRLRKRHGLPEPTARVIAGLAFGGRG</sequence>
<dbReference type="Proteomes" id="UP000193570">
    <property type="component" value="Unassembled WGS sequence"/>
</dbReference>
<keyword evidence="2" id="KW-1185">Reference proteome</keyword>
<reference evidence="1 2" key="1">
    <citation type="submission" date="2017-03" db="EMBL/GenBank/DDBJ databases">
        <authorList>
            <person name="Afonso C.L."/>
            <person name="Miller P.J."/>
            <person name="Scott M.A."/>
            <person name="Spackman E."/>
            <person name="Goraichik I."/>
            <person name="Dimitrov K.M."/>
            <person name="Suarez D.L."/>
            <person name="Swayne D.E."/>
        </authorList>
    </citation>
    <scope>NUCLEOTIDE SEQUENCE [LARGE SCALE GENOMIC DNA]</scope>
    <source>
        <strain evidence="1 2">CECT 8625</strain>
    </source>
</reference>
<evidence type="ECO:0000313" key="1">
    <source>
        <dbReference type="EMBL" id="SLN72064.1"/>
    </source>
</evidence>
<evidence type="ECO:0000313" key="2">
    <source>
        <dbReference type="Proteomes" id="UP000193570"/>
    </source>
</evidence>
<protein>
    <submittedName>
        <fullName evidence="1">Uncharacterized protein</fullName>
    </submittedName>
</protein>
<accession>A0A1X7A7E7</accession>
<organism evidence="1 2">
    <name type="scientific">Roseivivax jejudonensis</name>
    <dbReference type="NCBI Taxonomy" id="1529041"/>
    <lineage>
        <taxon>Bacteria</taxon>
        <taxon>Pseudomonadati</taxon>
        <taxon>Pseudomonadota</taxon>
        <taxon>Alphaproteobacteria</taxon>
        <taxon>Rhodobacterales</taxon>
        <taxon>Roseobacteraceae</taxon>
        <taxon>Roseivivax</taxon>
    </lineage>
</organism>
<gene>
    <name evidence="1" type="ORF">ROJ8625_03786</name>
</gene>
<name>A0A1X7A7E7_9RHOB</name>
<proteinExistence type="predicted"/>
<dbReference type="AlphaFoldDB" id="A0A1X7A7E7"/>
<dbReference type="EMBL" id="FWFK01000008">
    <property type="protein sequence ID" value="SLN72064.1"/>
    <property type="molecule type" value="Genomic_DNA"/>
</dbReference>